<sequence length="440" mass="48679">MGSAHSKKAPPVIGSSPFPLYCVKVMGSRHFVVGGGGGAAKTGVPNYIEMFLITYNNFCKLRRSQDDIELTLQAKKTFQIDTDPHSTMNMDVLCVGKPKDGKYLIAAGHDEYTNLYETMGFDVAAEHEGEIDGPSRLMFNCRHVAKFGTDFKSEQPYQKCIRFSKNIDAKGIKLATGGADGVVRIWNISQFLNDRDPTYHKTPVFVLSSHTGEVSDIDIDKEGKFLISVGADMKTIIWDINLGTKLSVLSSPPDLETSHKVRSIRFVNLDSSGRSLVFVVAYQQIRRKSKSSSFLVLFEYSKETAKTRVIEQKEIRDEAISTLGVSDCGRFTSIGSMGGLVAVYDTNSLEQLYYAKETHGIFVTGIEFLPSNTLDTESILPGPASHSKASVLSISADKTIQIHHVPYPKSASTMEFLLKFTVISLLLSLIINWLIQNYLN</sequence>
<reference evidence="2" key="1">
    <citation type="submission" date="2016-11" db="UniProtKB">
        <authorList>
            <consortium name="WormBaseParasite"/>
        </authorList>
    </citation>
    <scope>IDENTIFICATION</scope>
    <source>
        <strain evidence="2">KR3021</strain>
    </source>
</reference>
<evidence type="ECO:0000313" key="2">
    <source>
        <dbReference type="WBParaSite" id="RSKR_0001129000.1"/>
    </source>
</evidence>
<accession>A0AC35UFL2</accession>
<organism evidence="1 2">
    <name type="scientific">Rhabditophanes sp. KR3021</name>
    <dbReference type="NCBI Taxonomy" id="114890"/>
    <lineage>
        <taxon>Eukaryota</taxon>
        <taxon>Metazoa</taxon>
        <taxon>Ecdysozoa</taxon>
        <taxon>Nematoda</taxon>
        <taxon>Chromadorea</taxon>
        <taxon>Rhabditida</taxon>
        <taxon>Tylenchina</taxon>
        <taxon>Panagrolaimomorpha</taxon>
        <taxon>Strongyloidoidea</taxon>
        <taxon>Alloionematidae</taxon>
        <taxon>Rhabditophanes</taxon>
    </lineage>
</organism>
<evidence type="ECO:0000313" key="1">
    <source>
        <dbReference type="Proteomes" id="UP000095286"/>
    </source>
</evidence>
<dbReference type="WBParaSite" id="RSKR_0001129000.1">
    <property type="protein sequence ID" value="RSKR_0001129000.1"/>
    <property type="gene ID" value="RSKR_0001129000"/>
</dbReference>
<name>A0AC35UFL2_9BILA</name>
<proteinExistence type="predicted"/>
<dbReference type="Proteomes" id="UP000095286">
    <property type="component" value="Unplaced"/>
</dbReference>
<protein>
    <submittedName>
        <fullName evidence="2">WD_REPEATS_REGION domain-containing protein</fullName>
    </submittedName>
</protein>